<keyword evidence="4" id="KW-1185">Reference proteome</keyword>
<gene>
    <name evidence="3" type="ORF">STARVERO_02091</name>
</gene>
<dbReference type="InterPro" id="IPR005064">
    <property type="entry name" value="BUG"/>
</dbReference>
<dbReference type="Proteomes" id="UP000433050">
    <property type="component" value="Unassembled WGS sequence"/>
</dbReference>
<comment type="similarity">
    <text evidence="1">Belongs to the UPF0065 (bug) family.</text>
</comment>
<name>A0A5S9P1V7_9HYPH</name>
<evidence type="ECO:0000256" key="1">
    <source>
        <dbReference type="ARBA" id="ARBA00006987"/>
    </source>
</evidence>
<dbReference type="PANTHER" id="PTHR42928:SF1">
    <property type="entry name" value="BLR4371 PROTEIN"/>
    <property type="match status" value="1"/>
</dbReference>
<dbReference type="RefSeq" id="WP_159598812.1">
    <property type="nucleotide sequence ID" value="NZ_CACSAS010000001.1"/>
</dbReference>
<proteinExistence type="inferred from homology"/>
<dbReference type="PANTHER" id="PTHR42928">
    <property type="entry name" value="TRICARBOXYLATE-BINDING PROTEIN"/>
    <property type="match status" value="1"/>
</dbReference>
<dbReference type="Gene3D" id="3.40.190.150">
    <property type="entry name" value="Bordetella uptake gene, domain 1"/>
    <property type="match status" value="1"/>
</dbReference>
<dbReference type="Pfam" id="PF03401">
    <property type="entry name" value="TctC"/>
    <property type="match status" value="1"/>
</dbReference>
<dbReference type="InterPro" id="IPR042100">
    <property type="entry name" value="Bug_dom1"/>
</dbReference>
<dbReference type="EMBL" id="CACSAS010000001">
    <property type="protein sequence ID" value="CAA0097083.1"/>
    <property type="molecule type" value="Genomic_DNA"/>
</dbReference>
<evidence type="ECO:0000256" key="2">
    <source>
        <dbReference type="SAM" id="SignalP"/>
    </source>
</evidence>
<dbReference type="CDD" id="cd07012">
    <property type="entry name" value="PBP2_Bug_TTT"/>
    <property type="match status" value="1"/>
</dbReference>
<protein>
    <recommendedName>
        <fullName evidence="5">Tripartite tricarboxylate transporter family receptor</fullName>
    </recommendedName>
</protein>
<evidence type="ECO:0000313" key="4">
    <source>
        <dbReference type="Proteomes" id="UP000433050"/>
    </source>
</evidence>
<keyword evidence="2" id="KW-0732">Signal</keyword>
<feature type="signal peptide" evidence="2">
    <location>
        <begin position="1"/>
        <end position="23"/>
    </location>
</feature>
<dbReference type="Gene3D" id="3.40.190.10">
    <property type="entry name" value="Periplasmic binding protein-like II"/>
    <property type="match status" value="1"/>
</dbReference>
<reference evidence="3 4" key="1">
    <citation type="submission" date="2019-12" db="EMBL/GenBank/DDBJ databases">
        <authorList>
            <person name="Reyes-Prieto M."/>
        </authorList>
    </citation>
    <scope>NUCLEOTIDE SEQUENCE [LARGE SCALE GENOMIC DNA]</scope>
    <source>
        <strain evidence="3">HF14-78462</strain>
    </source>
</reference>
<feature type="chain" id="PRO_5025047295" description="Tripartite tricarboxylate transporter family receptor" evidence="2">
    <location>
        <begin position="24"/>
        <end position="334"/>
    </location>
</feature>
<dbReference type="PIRSF" id="PIRSF017082">
    <property type="entry name" value="YflP"/>
    <property type="match status" value="1"/>
</dbReference>
<evidence type="ECO:0008006" key="5">
    <source>
        <dbReference type="Google" id="ProtNLM"/>
    </source>
</evidence>
<evidence type="ECO:0000313" key="3">
    <source>
        <dbReference type="EMBL" id="CAA0097083.1"/>
    </source>
</evidence>
<dbReference type="AlphaFoldDB" id="A0A5S9P1V7"/>
<sequence length="334" mass="36064">MPKHALTAFALTLSVVVPTAALAEWKPNRPVEFVAAAGPGGGTDTFARVVQSALSKNELLTTPIIVSNKSGGSGAETFIYAKSNKGDPYKLYFGTQDAYVLPLANKLSYSQKDLTPVAAMVFDPFILWVNPKTSGIEDVKGFIAKAKENPGQLKLGGAKAKEADETLMTLIEHKTGVDLTYIPYKSGSEAAIQVAGGHITANVNNPSESVEQWKAGVQKPLCVFESERLADKTVIADGMSWNDVPTCVEAGIDVKTFAQPRTIWAAADIPPEALAYYTELFTKAAGTPEFKGYQERGAQIPRLLTGNAFKDFIKQHEATYAEIYKANGWLRAEQ</sequence>
<organism evidence="3 4">
    <name type="scientific">Starkeya nomas</name>
    <dbReference type="NCBI Taxonomy" id="2666134"/>
    <lineage>
        <taxon>Bacteria</taxon>
        <taxon>Pseudomonadati</taxon>
        <taxon>Pseudomonadota</taxon>
        <taxon>Alphaproteobacteria</taxon>
        <taxon>Hyphomicrobiales</taxon>
        <taxon>Xanthobacteraceae</taxon>
        <taxon>Starkeya</taxon>
    </lineage>
</organism>
<accession>A0A5S9P1V7</accession>